<organism evidence="2 3">
    <name type="scientific">Zingiber officinale</name>
    <name type="common">Ginger</name>
    <name type="synonym">Amomum zingiber</name>
    <dbReference type="NCBI Taxonomy" id="94328"/>
    <lineage>
        <taxon>Eukaryota</taxon>
        <taxon>Viridiplantae</taxon>
        <taxon>Streptophyta</taxon>
        <taxon>Embryophyta</taxon>
        <taxon>Tracheophyta</taxon>
        <taxon>Spermatophyta</taxon>
        <taxon>Magnoliopsida</taxon>
        <taxon>Liliopsida</taxon>
        <taxon>Zingiberales</taxon>
        <taxon>Zingiberaceae</taxon>
        <taxon>Zingiber</taxon>
    </lineage>
</organism>
<dbReference type="EMBL" id="JACMSC010000010">
    <property type="protein sequence ID" value="KAG6504155.1"/>
    <property type="molecule type" value="Genomic_DNA"/>
</dbReference>
<comment type="caution">
    <text evidence="2">The sequence shown here is derived from an EMBL/GenBank/DDBJ whole genome shotgun (WGS) entry which is preliminary data.</text>
</comment>
<feature type="compositionally biased region" description="Basic and acidic residues" evidence="1">
    <location>
        <begin position="305"/>
        <end position="330"/>
    </location>
</feature>
<proteinExistence type="predicted"/>
<evidence type="ECO:0000256" key="1">
    <source>
        <dbReference type="SAM" id="MobiDB-lite"/>
    </source>
</evidence>
<protein>
    <submittedName>
        <fullName evidence="2">Uncharacterized protein</fullName>
    </submittedName>
</protein>
<accession>A0A8J5GEJ5</accession>
<reference evidence="2 3" key="1">
    <citation type="submission" date="2020-08" db="EMBL/GenBank/DDBJ databases">
        <title>Plant Genome Project.</title>
        <authorList>
            <person name="Zhang R.-G."/>
        </authorList>
    </citation>
    <scope>NUCLEOTIDE SEQUENCE [LARGE SCALE GENOMIC DNA]</scope>
    <source>
        <tissue evidence="2">Rhizome</tissue>
    </source>
</reference>
<dbReference type="AlphaFoldDB" id="A0A8J5GEJ5"/>
<sequence>MSPLLPPVLQFEITSPQVACVLVLFVTLFWYEVLMPWLSRWRLCRSARLQEHQRTRAIEMEKLRKIATRCCRNCRMPYREQNPGGGRFMCSYCGLVSKRPALDLPESVGSSVINELAGKTGWLHSQNLSAEGKKSCLNPIPSCWVNHDRCSLEISCSGLVCLARKLLFCFLPSLRWICRRILRDSSREDDFNSDCRGSCKNEDNEGNLQEKREKAKRKTEEKRRAKLEKEMLEEEERKQREEVTRLVEERRRIRDEMLKIERGHDNSSDREGESFEGKTTEKGRKERRKDRDKDSNKNNSSNMEDIEKISRKSVSKLESDNKNDNERVDTAKSTIEVPKSYTMGTSHGNKSTNKPRYFAYMTGNLLSSYRGFRGASFFGRNPQDPITTDHVSENQRVCQVAGDKLVKASSNWDDGGQRANIHHPLSSFTQKQQMNPTKSWQQLFTSSAPVTSDPRPGETISSFHNGVGQLEAQSSHLVAQTLLTLNDKSSNTCTAASESFSSSSVSSLLDESFYTSRNPGIKSIGEESKDEDSCYVPDPISLLGPVSKALDNFSLDLGDNFLSNDKTLVLKNSCAPGNIAKPSPIESPLSKVRVLEEKHACFGKIPSASLDSNASNLDESQGTWQMWGTPSVQFDLGILGGSSSWSLPIAQKDFKRGDDLDPISHDLMVSKNAGVIPTFSDFQACQNVYETNQLDEGFYNQHATGMDDNNQCIQKLSTQSLGADRDNHFLPHSLIDNMEQLETNYNSPNKSITDGSLDLSLVNCWFRSARAILVNKDK</sequence>
<feature type="compositionally biased region" description="Polar residues" evidence="1">
    <location>
        <begin position="342"/>
        <end position="353"/>
    </location>
</feature>
<feature type="region of interest" description="Disordered" evidence="1">
    <location>
        <begin position="259"/>
        <end position="353"/>
    </location>
</feature>
<keyword evidence="3" id="KW-1185">Reference proteome</keyword>
<dbReference type="Proteomes" id="UP000734854">
    <property type="component" value="Unassembled WGS sequence"/>
</dbReference>
<gene>
    <name evidence="2" type="ORF">ZIOFF_036486</name>
</gene>
<feature type="region of interest" description="Disordered" evidence="1">
    <location>
        <begin position="444"/>
        <end position="463"/>
    </location>
</feature>
<evidence type="ECO:0000313" key="3">
    <source>
        <dbReference type="Proteomes" id="UP000734854"/>
    </source>
</evidence>
<feature type="region of interest" description="Disordered" evidence="1">
    <location>
        <begin position="202"/>
        <end position="222"/>
    </location>
</feature>
<evidence type="ECO:0000313" key="2">
    <source>
        <dbReference type="EMBL" id="KAG6504155.1"/>
    </source>
</evidence>
<feature type="compositionally biased region" description="Basic and acidic residues" evidence="1">
    <location>
        <begin position="259"/>
        <end position="296"/>
    </location>
</feature>
<name>A0A8J5GEJ5_ZINOF</name>